<protein>
    <submittedName>
        <fullName evidence="8">Zinc transport system permease protein</fullName>
    </submittedName>
</protein>
<evidence type="ECO:0000256" key="1">
    <source>
        <dbReference type="ARBA" id="ARBA00004141"/>
    </source>
</evidence>
<evidence type="ECO:0000256" key="2">
    <source>
        <dbReference type="ARBA" id="ARBA00008034"/>
    </source>
</evidence>
<dbReference type="InterPro" id="IPR001626">
    <property type="entry name" value="ABC_TroCD"/>
</dbReference>
<evidence type="ECO:0000256" key="5">
    <source>
        <dbReference type="ARBA" id="ARBA00023136"/>
    </source>
</evidence>
<dbReference type="InterPro" id="IPR037294">
    <property type="entry name" value="ABC_BtuC-like"/>
</dbReference>
<dbReference type="GO" id="GO:0043190">
    <property type="term" value="C:ATP-binding cassette (ABC) transporter complex"/>
    <property type="evidence" value="ECO:0007669"/>
    <property type="project" value="InterPro"/>
</dbReference>
<comment type="subcellular location">
    <subcellularLocation>
        <location evidence="6">Cell membrane</location>
        <topology evidence="6">Multi-pass membrane protein</topology>
    </subcellularLocation>
    <subcellularLocation>
        <location evidence="1">Membrane</location>
        <topology evidence="1">Multi-pass membrane protein</topology>
    </subcellularLocation>
</comment>
<evidence type="ECO:0000313" key="8">
    <source>
        <dbReference type="EMBL" id="ETR73678.1"/>
    </source>
</evidence>
<gene>
    <name evidence="8" type="ORF">OMM_00768</name>
</gene>
<evidence type="ECO:0000256" key="3">
    <source>
        <dbReference type="ARBA" id="ARBA00022692"/>
    </source>
</evidence>
<dbReference type="Gene3D" id="1.10.3470.10">
    <property type="entry name" value="ABC transporter involved in vitamin B12 uptake, BtuC"/>
    <property type="match status" value="1"/>
</dbReference>
<evidence type="ECO:0000313" key="9">
    <source>
        <dbReference type="Proteomes" id="UP000189670"/>
    </source>
</evidence>
<proteinExistence type="inferred from homology"/>
<dbReference type="PANTHER" id="PTHR30477:SF18">
    <property type="entry name" value="METAL TRANSPORT SYSTEM MEMBRANE PROTEIN CT_417-RELATED"/>
    <property type="match status" value="1"/>
</dbReference>
<reference evidence="9" key="1">
    <citation type="submission" date="2012-11" db="EMBL/GenBank/DDBJ databases">
        <authorList>
            <person name="Lucero-Rivera Y.E."/>
            <person name="Tovar-Ramirez D."/>
        </authorList>
    </citation>
    <scope>NUCLEOTIDE SEQUENCE [LARGE SCALE GENOMIC DNA]</scope>
    <source>
        <strain evidence="9">Araruama</strain>
    </source>
</reference>
<comment type="similarity">
    <text evidence="2 6">Belongs to the ABC-3 integral membrane protein family.</text>
</comment>
<dbReference type="Proteomes" id="UP000189670">
    <property type="component" value="Unassembled WGS sequence"/>
</dbReference>
<keyword evidence="5 7" id="KW-0472">Membrane</keyword>
<dbReference type="CDD" id="cd06550">
    <property type="entry name" value="TM_ABC_iron-siderophores_like"/>
    <property type="match status" value="1"/>
</dbReference>
<feature type="transmembrane region" description="Helical" evidence="7">
    <location>
        <begin position="118"/>
        <end position="150"/>
    </location>
</feature>
<feature type="transmembrane region" description="Helical" evidence="7">
    <location>
        <begin position="89"/>
        <end position="106"/>
    </location>
</feature>
<name>A0A1V1PFY0_9BACT</name>
<feature type="transmembrane region" description="Helical" evidence="7">
    <location>
        <begin position="171"/>
        <end position="203"/>
    </location>
</feature>
<dbReference type="GO" id="GO:0010043">
    <property type="term" value="P:response to zinc ion"/>
    <property type="evidence" value="ECO:0007669"/>
    <property type="project" value="TreeGrafter"/>
</dbReference>
<comment type="caution">
    <text evidence="8">The sequence shown here is derived from an EMBL/GenBank/DDBJ whole genome shotgun (WGS) entry which is preliminary data.</text>
</comment>
<keyword evidence="6" id="KW-0813">Transport</keyword>
<evidence type="ECO:0000256" key="7">
    <source>
        <dbReference type="SAM" id="Phobius"/>
    </source>
</evidence>
<feature type="transmembrane region" description="Helical" evidence="7">
    <location>
        <begin position="53"/>
        <end position="77"/>
    </location>
</feature>
<feature type="transmembrane region" description="Helical" evidence="7">
    <location>
        <begin position="248"/>
        <end position="268"/>
    </location>
</feature>
<dbReference type="GO" id="GO:0055085">
    <property type="term" value="P:transmembrane transport"/>
    <property type="evidence" value="ECO:0007669"/>
    <property type="project" value="InterPro"/>
</dbReference>
<dbReference type="SUPFAM" id="SSF81345">
    <property type="entry name" value="ABC transporter involved in vitamin B12 uptake, BtuC"/>
    <property type="match status" value="1"/>
</dbReference>
<dbReference type="AlphaFoldDB" id="A0A1V1PFY0"/>
<evidence type="ECO:0000256" key="6">
    <source>
        <dbReference type="RuleBase" id="RU003943"/>
    </source>
</evidence>
<dbReference type="PANTHER" id="PTHR30477">
    <property type="entry name" value="ABC-TRANSPORTER METAL-BINDING PROTEIN"/>
    <property type="match status" value="1"/>
</dbReference>
<organism evidence="8 9">
    <name type="scientific">Candidatus Magnetoglobus multicellularis str. Araruama</name>
    <dbReference type="NCBI Taxonomy" id="890399"/>
    <lineage>
        <taxon>Bacteria</taxon>
        <taxon>Pseudomonadati</taxon>
        <taxon>Thermodesulfobacteriota</taxon>
        <taxon>Desulfobacteria</taxon>
        <taxon>Desulfobacterales</taxon>
        <taxon>Desulfobacteraceae</taxon>
        <taxon>Candidatus Magnetoglobus</taxon>
    </lineage>
</organism>
<feature type="transmembrane region" description="Helical" evidence="7">
    <location>
        <begin position="12"/>
        <end position="33"/>
    </location>
</feature>
<accession>A0A1V1PFY0</accession>
<dbReference type="Pfam" id="PF00950">
    <property type="entry name" value="ABC-3"/>
    <property type="match status" value="1"/>
</dbReference>
<keyword evidence="3 6" id="KW-0812">Transmembrane</keyword>
<sequence>MIEALQYDFIQHALIAALFASIICGIMGTLAVVNRLVFLSGGIAHAAYGGIGLSIYMGWPFLFGTIGFAIATALIMASIAFHNKERSDAIIGVIWALGMACGIILVDQTPGYQVDLMSYLFGSILTVTKLDLIVMGVVTCFIIIVLRIFYHDFVAISYDEEFAKVRGINVNALYCVMIIMLALTIVLVIQVVGLILVIALLTIPAYIMEKYAKSLFQMMIGATILGCIFCVMGLILSYSYDISASASIILVASTFFLSICSFNTQLFANVKWEGSWGQTPTPSSQLIQNIHEG</sequence>
<evidence type="ECO:0000256" key="4">
    <source>
        <dbReference type="ARBA" id="ARBA00022989"/>
    </source>
</evidence>
<keyword evidence="4 7" id="KW-1133">Transmembrane helix</keyword>
<feature type="transmembrane region" description="Helical" evidence="7">
    <location>
        <begin position="215"/>
        <end position="236"/>
    </location>
</feature>
<dbReference type="EMBL" id="ATBP01000044">
    <property type="protein sequence ID" value="ETR73678.1"/>
    <property type="molecule type" value="Genomic_DNA"/>
</dbReference>